<feature type="domain" description="Cadherin-like" evidence="2">
    <location>
        <begin position="390"/>
        <end position="483"/>
    </location>
</feature>
<proteinExistence type="predicted"/>
<evidence type="ECO:0000259" key="2">
    <source>
        <dbReference type="Pfam" id="PF17892"/>
    </source>
</evidence>
<dbReference type="PRINTS" id="PR00313">
    <property type="entry name" value="CABNDNGRPT"/>
</dbReference>
<accession>A0A0H5BES4</accession>
<organism evidence="4 5">
    <name type="scientific">Blastochloris viridis</name>
    <name type="common">Rhodopseudomonas viridis</name>
    <dbReference type="NCBI Taxonomy" id="1079"/>
    <lineage>
        <taxon>Bacteria</taxon>
        <taxon>Pseudomonadati</taxon>
        <taxon>Pseudomonadota</taxon>
        <taxon>Alphaproteobacteria</taxon>
        <taxon>Hyphomicrobiales</taxon>
        <taxon>Blastochloridaceae</taxon>
        <taxon>Blastochloris</taxon>
    </lineage>
</organism>
<dbReference type="KEGG" id="bvr:BVIR_2699"/>
<gene>
    <name evidence="3" type="ORF">BV133_2001</name>
    <name evidence="4" type="ORF">BVIRIDIS_21430</name>
</gene>
<evidence type="ECO:0000313" key="4">
    <source>
        <dbReference type="EMBL" id="CUU43126.1"/>
    </source>
</evidence>
<name>A0A0H5BES4_BLAVI</name>
<dbReference type="Proteomes" id="UP000065734">
    <property type="component" value="Chromosome I"/>
</dbReference>
<evidence type="ECO:0000313" key="3">
    <source>
        <dbReference type="EMBL" id="BAR99594.1"/>
    </source>
</evidence>
<dbReference type="EMBL" id="LN907867">
    <property type="protein sequence ID" value="CUU43126.1"/>
    <property type="molecule type" value="Genomic_DNA"/>
</dbReference>
<reference evidence="4" key="2">
    <citation type="submission" date="2015-11" db="EMBL/GenBank/DDBJ databases">
        <authorList>
            <person name="Zhang Y."/>
            <person name="Guo Z."/>
        </authorList>
    </citation>
    <scope>NUCLEOTIDE SEQUENCE</scope>
    <source>
        <strain evidence="4">1</strain>
    </source>
</reference>
<keyword evidence="5" id="KW-1185">Reference proteome</keyword>
<feature type="region of interest" description="Disordered" evidence="1">
    <location>
        <begin position="163"/>
        <end position="193"/>
    </location>
</feature>
<feature type="domain" description="Cadherin-like" evidence="2">
    <location>
        <begin position="196"/>
        <end position="289"/>
    </location>
</feature>
<dbReference type="Pfam" id="PF17892">
    <property type="entry name" value="Cadherin_5"/>
    <property type="match status" value="6"/>
</dbReference>
<reference evidence="3" key="1">
    <citation type="journal article" date="2015" name="Genome Announc.">
        <title>Complete Genome Sequence of the Bacteriochlorophyll b-Producing Photosynthetic Bacterium Blastochloris viridis.</title>
        <authorList>
            <person name="Tsukatani Y."/>
            <person name="Hirose Y."/>
            <person name="Harada J."/>
            <person name="Misawa N."/>
            <person name="Mori K."/>
            <person name="Inoue K."/>
            <person name="Tamiaki H."/>
        </authorList>
    </citation>
    <scope>NUCLEOTIDE SEQUENCE [LARGE SCALE GENOMIC DNA]</scope>
    <source>
        <strain evidence="3">DSM 133</strain>
    </source>
</reference>
<dbReference type="NCBIfam" id="NF012211">
    <property type="entry name" value="tand_rpt_95"/>
    <property type="match status" value="6"/>
</dbReference>
<feature type="domain" description="Cadherin-like" evidence="2">
    <location>
        <begin position="681"/>
        <end position="774"/>
    </location>
</feature>
<dbReference type="PATRIC" id="fig|1079.6.peg.2829"/>
<feature type="domain" description="Cadherin-like" evidence="2">
    <location>
        <begin position="487"/>
        <end position="580"/>
    </location>
</feature>
<feature type="compositionally biased region" description="Polar residues" evidence="1">
    <location>
        <begin position="180"/>
        <end position="189"/>
    </location>
</feature>
<sequence>MNASVTVAQLEGSPPAAGSNPQGQRVLKVVKPASGEAVAIRVEPGVTLDLSDIAFDNITLVRLGERLVIVFPDKAAVALQPFFGADGKPLQDISLQLGPDKTLPGQEFAGVFPIGTDPSAIPATGAIARVVEVQSGFEFGSPVIDPLTPSGQRPNVAAGSLAAGASGDELPLPTPVATEGSRNVESRTSATTTADVNDAPVAVAVALGAVAEDGSVTITAAQLLAGVSDVDGPAATIASLVLTSGNGTLVQLDATTWRYSGALDDDSEARFAYTATDGALTASSVATLDLTPVNDAPVASAVALGAVAEDGSVTITAAQLLAGVSDVDGPAATIASLVLTSGNGTLAQLDATTWRYSGALDDDSQATFAYTATDGALTASSVATLDLTPVNDAPVASAVALGAVAEDGSVTITAAQLLAGVSDVDGPAATIASLVLTSGNGTLVQLDATTWRYSGALDDDSEARFAYTATDGALTASSVATLDLTPVNDAPVASAVALGAVAEDGSVTITAAQLLAGVSDVDGPAATIASLVLTSGNGTLAQLDATTWRYSGALDDDSQATFAYTATDGALTASSVATLDLTPVNDAPVASAVALGAVAEDGSVTITAAQLLAGVSDVDGPAATIASLVLTSGNGTLVQLDATTWRYSGALDDDSEARFAYTATDGALTASSVATLDLTPVNDAPVASAVALGAVAEDGSVTITAAQLLAGVSDVDGPAATIASLVLTSGNGTLAQLDATTWRYSGALDDDSEARFAYTATDGALTASSVATLDLTPVNDAPVLSGHENLVPVNEDSSGDPGTSVATMLAGHATDVDSASIGIAIVAIDASHGTWQFKSAGGAWTSFTLAAGEALHLVPTDLVRFVPAANVQTTSPTLFDVNGNPVAEANPSHISAPTIMFRAFDGVSSVPSGTIAAVSAVGGDTAYSATTETASIAVVGQLDRVFTATSDTVDLGAIANDPAADANWFEDGNYFDAGDGDDRVTLAGAGTPLSTLYAGKTLALGDGADMADASSSTIAITVVGGTGTDRLLASAATSNVTFDGGNSDLALDVLQVTGVVGALIDKTGASSGAGSFDVFANGAATANVSATHIERVEISGTGPSSVLTVLGDDMEVDPISPGDERIVVADQSGGFTIDFLDYLEQVSATDYGRLVIDGRQGDDTFDLTGLTSASGLNSGIGAVELRGGAGEDRFTFGSASAAATVIGGTEFGVLLFGGDTVEAVSVGDAEVVKIAGYAFDVNWNGSQHVHATEVDRVVISGTGLGSTLTVAGEDVEIDPLWPGDERLQLSDQSGGGFTIEFLDYLEQVSATNYGRLVVDGRQGDDTFDLTGLTSASGLNSGIGAVELRGGAGEDRFTFGPDSVAATVIGGTELGVLLFGGDTVEAVSVGDATVTKTGGFAFDVSWSGAQHVQATEIERVEIYGTGPGSTLTVEGELYVDPISPGDDRILVADQIGGGFTVDFIGNMEQVLATNYEHLVLDGRQGDDIFDVAGLTTASGLDNLSLVGGAGRDSFIFGTGNPAVAISDFTIGSGEVDTLDLSKFYEAGKDSADIILDDGITQVTLSDLLGGVGSNLAGTVSVTDISSGAGVSIAQLTVVGATAGDDIMRVVWNGSQTAYV</sequence>
<protein>
    <submittedName>
        <fullName evidence="3">Alkaline phosphatase</fullName>
    </submittedName>
</protein>
<dbReference type="InterPro" id="IPR041690">
    <property type="entry name" value="Cadherin_5"/>
</dbReference>
<feature type="region of interest" description="Disordered" evidence="1">
    <location>
        <begin position="1"/>
        <end position="23"/>
    </location>
</feature>
<reference evidence="5" key="3">
    <citation type="journal article" date="2016" name="Genome Announc.">
        <title>Revised genome sequence of the purple photosynthetic bacterium Blastochloris viridis.</title>
        <authorList>
            <person name="Liu L.N."/>
            <person name="Faulkner M."/>
            <person name="Liu X."/>
            <person name="Huang F."/>
            <person name="Darby A.C."/>
            <person name="Hall N."/>
        </authorList>
    </citation>
    <scope>NUCLEOTIDE SEQUENCE [LARGE SCALE GENOMIC DNA]</scope>
    <source>
        <strain evidence="5">ATCC 19567 / DSM 133 / F</strain>
    </source>
</reference>
<evidence type="ECO:0000313" key="5">
    <source>
        <dbReference type="Proteomes" id="UP000065734"/>
    </source>
</evidence>
<dbReference type="STRING" id="1079.BVIR_2699"/>
<dbReference type="EMBL" id="AP014854">
    <property type="protein sequence ID" value="BAR99594.1"/>
    <property type="molecule type" value="Genomic_DNA"/>
</dbReference>
<feature type="domain" description="Cadherin-like" evidence="2">
    <location>
        <begin position="293"/>
        <end position="386"/>
    </location>
</feature>
<dbReference type="OrthoDB" id="8143322at2"/>
<dbReference type="RefSeq" id="WP_082417130.1">
    <property type="nucleotide sequence ID" value="NZ_AP014854.2"/>
</dbReference>
<evidence type="ECO:0000256" key="1">
    <source>
        <dbReference type="SAM" id="MobiDB-lite"/>
    </source>
</evidence>
<feature type="domain" description="Cadherin-like" evidence="2">
    <location>
        <begin position="584"/>
        <end position="677"/>
    </location>
</feature>